<keyword evidence="2" id="KW-1133">Transmembrane helix</keyword>
<evidence type="ECO:0000313" key="4">
    <source>
        <dbReference type="Proteomes" id="UP001597244"/>
    </source>
</evidence>
<sequence>MTKSLTKNRTVDRHFDLRHVFEIVMVVLIIALATISLWPNFSGHTTESLDQNKLKYDGYVVNQRFNGQGTLRFANQDQYTGTFANGRFSGKGHYVSHDGWEFQGSFANGKMTGTGTITQNNQIIATFKNGELQGQ</sequence>
<evidence type="ECO:0000313" key="3">
    <source>
        <dbReference type="EMBL" id="MFD1466254.1"/>
    </source>
</evidence>
<evidence type="ECO:0008006" key="5">
    <source>
        <dbReference type="Google" id="ProtNLM"/>
    </source>
</evidence>
<accession>A0ABW4DNP4</accession>
<dbReference type="Proteomes" id="UP001597244">
    <property type="component" value="Unassembled WGS sequence"/>
</dbReference>
<dbReference type="InterPro" id="IPR003409">
    <property type="entry name" value="MORN"/>
</dbReference>
<proteinExistence type="predicted"/>
<feature type="transmembrane region" description="Helical" evidence="2">
    <location>
        <begin position="20"/>
        <end position="38"/>
    </location>
</feature>
<organism evidence="3 4">
    <name type="scientific">Lapidilactobacillus mulanensis</name>
    <dbReference type="NCBI Taxonomy" id="2485999"/>
    <lineage>
        <taxon>Bacteria</taxon>
        <taxon>Bacillati</taxon>
        <taxon>Bacillota</taxon>
        <taxon>Bacilli</taxon>
        <taxon>Lactobacillales</taxon>
        <taxon>Lactobacillaceae</taxon>
        <taxon>Lapidilactobacillus</taxon>
    </lineage>
</organism>
<dbReference type="PANTHER" id="PTHR23084">
    <property type="entry name" value="PHOSPHATIDYLINOSITOL-4-PHOSPHATE 5-KINASE RELATED"/>
    <property type="match status" value="1"/>
</dbReference>
<dbReference type="PANTHER" id="PTHR23084:SF263">
    <property type="entry name" value="MORN REPEAT-CONTAINING PROTEIN 1"/>
    <property type="match status" value="1"/>
</dbReference>
<keyword evidence="4" id="KW-1185">Reference proteome</keyword>
<keyword evidence="2" id="KW-0472">Membrane</keyword>
<comment type="caution">
    <text evidence="3">The sequence shown here is derived from an EMBL/GenBank/DDBJ whole genome shotgun (WGS) entry which is preliminary data.</text>
</comment>
<dbReference type="SUPFAM" id="SSF82185">
    <property type="entry name" value="Histone H3 K4-specific methyltransferase SET7/9 N-terminal domain"/>
    <property type="match status" value="1"/>
</dbReference>
<keyword evidence="2" id="KW-0812">Transmembrane</keyword>
<dbReference type="EMBL" id="JBHTOF010000099">
    <property type="protein sequence ID" value="MFD1466254.1"/>
    <property type="molecule type" value="Genomic_DNA"/>
</dbReference>
<protein>
    <recommendedName>
        <fullName evidence="5">MORN repeat protein</fullName>
    </recommendedName>
</protein>
<keyword evidence="1" id="KW-0677">Repeat</keyword>
<dbReference type="Pfam" id="PF02493">
    <property type="entry name" value="MORN"/>
    <property type="match status" value="3"/>
</dbReference>
<reference evidence="4" key="1">
    <citation type="journal article" date="2019" name="Int. J. Syst. Evol. Microbiol.">
        <title>The Global Catalogue of Microorganisms (GCM) 10K type strain sequencing project: providing services to taxonomists for standard genome sequencing and annotation.</title>
        <authorList>
            <consortium name="The Broad Institute Genomics Platform"/>
            <consortium name="The Broad Institute Genome Sequencing Center for Infectious Disease"/>
            <person name="Wu L."/>
            <person name="Ma J."/>
        </authorList>
    </citation>
    <scope>NUCLEOTIDE SEQUENCE [LARGE SCALE GENOMIC DNA]</scope>
    <source>
        <strain evidence="4">CCM 8951</strain>
    </source>
</reference>
<evidence type="ECO:0000256" key="2">
    <source>
        <dbReference type="SAM" id="Phobius"/>
    </source>
</evidence>
<name>A0ABW4DNP4_9LACO</name>
<dbReference type="RefSeq" id="WP_225417322.1">
    <property type="nucleotide sequence ID" value="NZ_JBHTOF010000099.1"/>
</dbReference>
<gene>
    <name evidence="3" type="ORF">ACFQ4L_09300</name>
</gene>
<dbReference type="SMART" id="SM00698">
    <property type="entry name" value="MORN"/>
    <property type="match status" value="3"/>
</dbReference>
<evidence type="ECO:0000256" key="1">
    <source>
        <dbReference type="ARBA" id="ARBA00022737"/>
    </source>
</evidence>
<dbReference type="Gene3D" id="2.20.110.10">
    <property type="entry name" value="Histone H3 K4-specific methyltransferase SET7/9 N-terminal domain"/>
    <property type="match status" value="1"/>
</dbReference>